<evidence type="ECO:0000256" key="1">
    <source>
        <dbReference type="SAM" id="SignalP"/>
    </source>
</evidence>
<dbReference type="OrthoDB" id="10040706at2759"/>
<accession>A0A813TY32</accession>
<feature type="chain" id="PRO_5035598082" evidence="1">
    <location>
        <begin position="26"/>
        <end position="130"/>
    </location>
</feature>
<dbReference type="EMBL" id="CAJNOJ010000233">
    <property type="protein sequence ID" value="CAF1319686.1"/>
    <property type="molecule type" value="Genomic_DNA"/>
</dbReference>
<gene>
    <name evidence="3" type="ORF">EDS130_LOCUS31596</name>
    <name evidence="2" type="ORF">XAT740_LOCUS3656</name>
</gene>
<proteinExistence type="predicted"/>
<evidence type="ECO:0000313" key="3">
    <source>
        <dbReference type="EMBL" id="CAF1319686.1"/>
    </source>
</evidence>
<dbReference type="EMBL" id="CAJNOR010000142">
    <property type="protein sequence ID" value="CAF0814875.1"/>
    <property type="molecule type" value="Genomic_DNA"/>
</dbReference>
<organism evidence="2 4">
    <name type="scientific">Adineta ricciae</name>
    <name type="common">Rotifer</name>
    <dbReference type="NCBI Taxonomy" id="249248"/>
    <lineage>
        <taxon>Eukaryota</taxon>
        <taxon>Metazoa</taxon>
        <taxon>Spiralia</taxon>
        <taxon>Gnathifera</taxon>
        <taxon>Rotifera</taxon>
        <taxon>Eurotatoria</taxon>
        <taxon>Bdelloidea</taxon>
        <taxon>Adinetida</taxon>
        <taxon>Adinetidae</taxon>
        <taxon>Adineta</taxon>
    </lineage>
</organism>
<protein>
    <submittedName>
        <fullName evidence="2">Uncharacterized protein</fullName>
    </submittedName>
</protein>
<evidence type="ECO:0000313" key="2">
    <source>
        <dbReference type="EMBL" id="CAF0814875.1"/>
    </source>
</evidence>
<name>A0A813TY32_ADIRI</name>
<evidence type="ECO:0000313" key="4">
    <source>
        <dbReference type="Proteomes" id="UP000663828"/>
    </source>
</evidence>
<dbReference type="Proteomes" id="UP000663852">
    <property type="component" value="Unassembled WGS sequence"/>
</dbReference>
<dbReference type="AlphaFoldDB" id="A0A813TY32"/>
<keyword evidence="1" id="KW-0732">Signal</keyword>
<keyword evidence="4" id="KW-1185">Reference proteome</keyword>
<feature type="signal peptide" evidence="1">
    <location>
        <begin position="1"/>
        <end position="25"/>
    </location>
</feature>
<reference evidence="2" key="1">
    <citation type="submission" date="2021-02" db="EMBL/GenBank/DDBJ databases">
        <authorList>
            <person name="Nowell W R."/>
        </authorList>
    </citation>
    <scope>NUCLEOTIDE SEQUENCE</scope>
</reference>
<dbReference type="Proteomes" id="UP000663828">
    <property type="component" value="Unassembled WGS sequence"/>
</dbReference>
<sequence>MKFRIVFFFIIFLLKITFFSTQVETRSLRKRRGVWPDVLAPGGNTFANRGYYNMHSYIAYPESGIAFNQPWNPYFPNYYPNNQFNPFVPPNQIPPFGNNMVYPGYFPNGRANPMIPPNFINKRSNPIFEN</sequence>
<comment type="caution">
    <text evidence="2">The sequence shown here is derived from an EMBL/GenBank/DDBJ whole genome shotgun (WGS) entry which is preliminary data.</text>
</comment>